<accession>A0ABY1N801</accession>
<keyword evidence="1" id="KW-0175">Coiled coil</keyword>
<keyword evidence="3" id="KW-1185">Reference proteome</keyword>
<protein>
    <submittedName>
        <fullName evidence="2">Uncharacterized protein</fullName>
    </submittedName>
</protein>
<evidence type="ECO:0000313" key="2">
    <source>
        <dbReference type="EMBL" id="SMP02518.1"/>
    </source>
</evidence>
<gene>
    <name evidence="2" type="ORF">SAMN06265339_0054</name>
</gene>
<organism evidence="2 3">
    <name type="scientific">Desulfurobacterium pacificum</name>
    <dbReference type="NCBI Taxonomy" id="240166"/>
    <lineage>
        <taxon>Bacteria</taxon>
        <taxon>Pseudomonadati</taxon>
        <taxon>Aquificota</taxon>
        <taxon>Aquificia</taxon>
        <taxon>Desulfurobacteriales</taxon>
        <taxon>Desulfurobacteriaceae</taxon>
        <taxon>Desulfurobacterium</taxon>
    </lineage>
</organism>
<name>A0ABY1N801_9BACT</name>
<evidence type="ECO:0000313" key="3">
    <source>
        <dbReference type="Proteomes" id="UP001157911"/>
    </source>
</evidence>
<dbReference type="RefSeq" id="WP_283399568.1">
    <property type="nucleotide sequence ID" value="NZ_FXUB01000001.1"/>
</dbReference>
<reference evidence="2 3" key="1">
    <citation type="submission" date="2017-05" db="EMBL/GenBank/DDBJ databases">
        <authorList>
            <person name="Varghese N."/>
            <person name="Submissions S."/>
        </authorList>
    </citation>
    <scope>NUCLEOTIDE SEQUENCE [LARGE SCALE GENOMIC DNA]</scope>
    <source>
        <strain evidence="2 3">DSM 15522</strain>
    </source>
</reference>
<feature type="coiled-coil region" evidence="1">
    <location>
        <begin position="88"/>
        <end position="118"/>
    </location>
</feature>
<sequence>MTSKSLIGTFMRAYKDALERESSSITELQNPILKQNILDIAVKVLSEIEDSFLLEKQSHEFQALTEILLLRIKKLIDERITEKNKEILSRIDEKLSTIENILEELKKIEDKIESKMSRASVIYNYYDEEEEDMID</sequence>
<dbReference type="EMBL" id="FXUB01000001">
    <property type="protein sequence ID" value="SMP02518.1"/>
    <property type="molecule type" value="Genomic_DNA"/>
</dbReference>
<evidence type="ECO:0000256" key="1">
    <source>
        <dbReference type="SAM" id="Coils"/>
    </source>
</evidence>
<comment type="caution">
    <text evidence="2">The sequence shown here is derived from an EMBL/GenBank/DDBJ whole genome shotgun (WGS) entry which is preliminary data.</text>
</comment>
<proteinExistence type="predicted"/>
<dbReference type="Proteomes" id="UP001157911">
    <property type="component" value="Unassembled WGS sequence"/>
</dbReference>